<dbReference type="Pfam" id="PF11107">
    <property type="entry name" value="FANCF"/>
    <property type="match status" value="1"/>
</dbReference>
<dbReference type="EMBL" id="CAJGYO010000007">
    <property type="protein sequence ID" value="CAD6241756.1"/>
    <property type="molecule type" value="Genomic_DNA"/>
</dbReference>
<evidence type="ECO:0000256" key="4">
    <source>
        <dbReference type="SAM" id="MobiDB-lite"/>
    </source>
</evidence>
<evidence type="ECO:0000256" key="1">
    <source>
        <dbReference type="ARBA" id="ARBA00023015"/>
    </source>
</evidence>
<evidence type="ECO:0000313" key="7">
    <source>
        <dbReference type="Proteomes" id="UP000604825"/>
    </source>
</evidence>
<sequence length="775" mass="85889">MGWAHPAVAMEEVLGLVRGFVDVVVLAGGRTSSGVAATWSADEVKKALRWALFFEEVFKDLRDSGQYEDSARELDASLLELTSSPEFPKGLAAVRSEMLSMARVLVVRHFLKAKTMSVESFGALLEAVVEMDIDGICATGVHNACQEYAESILNMNLSCFAQSMNACDGGLPTSSDELHAESMGNSRIIVKEFQKTLDSALCACLAERGLETLLNSVKRNSLENRSNKPCVPVIPKTSRMIDKFLMWKQWRAKCLSYLLDERTIRVLAGASLIFKAPKEQWMKVFEPLKGLAEPCHSGLVETMEICLLGSITGRWNTLIESFISHSFCFIPISKKYADLHQCLHRTSQEKFQDEHLNLEEKDILDYARQSLESKPSLLWLLPPVLTAAAIPPRSSLFQIYLAQIDKQFHDATPADRCSLSQISNEMSTQALRILQLKLDFLPSSRKSIDSAFLHAGNSRNERDIDYGYFIFYLPQIRTPNIKLMGTACSHTSTMNRLHSGRVPPCLSSALTLVPAFSEVSFPSFPEQRSSFVERELPISSVTSFDTSMAAHDTMSTHMLASNFTNESPNGQLCSGSYVTEPYDPDTPLLATHSSLIGNSRPLVMDFPEISEQICSNQEQLLGLFDYPASVDFSKSKNVTILGQQVQDTITADPNSHLTPQNEWFSSGGSMQLQKNVGSAESVLKPPFFKHCSKAKDALDTELHECFVDAVNKLGGSEKATPKAVQKVMKVEGLTIYHVKSHLQKYRTVQHRSESSHGVSGGRSSQADEDSIPQLK</sequence>
<dbReference type="SUPFAM" id="SSF46689">
    <property type="entry name" value="Homeodomain-like"/>
    <property type="match status" value="1"/>
</dbReference>
<protein>
    <recommendedName>
        <fullName evidence="5">Myb-like domain-containing protein</fullName>
    </recommendedName>
</protein>
<evidence type="ECO:0000256" key="3">
    <source>
        <dbReference type="ARBA" id="ARBA00023242"/>
    </source>
</evidence>
<organism evidence="6 7">
    <name type="scientific">Miscanthus lutarioriparius</name>
    <dbReference type="NCBI Taxonomy" id="422564"/>
    <lineage>
        <taxon>Eukaryota</taxon>
        <taxon>Viridiplantae</taxon>
        <taxon>Streptophyta</taxon>
        <taxon>Embryophyta</taxon>
        <taxon>Tracheophyta</taxon>
        <taxon>Spermatophyta</taxon>
        <taxon>Magnoliopsida</taxon>
        <taxon>Liliopsida</taxon>
        <taxon>Poales</taxon>
        <taxon>Poaceae</taxon>
        <taxon>PACMAD clade</taxon>
        <taxon>Panicoideae</taxon>
        <taxon>Andropogonodae</taxon>
        <taxon>Andropogoneae</taxon>
        <taxon>Saccharinae</taxon>
        <taxon>Miscanthus</taxon>
    </lineage>
</organism>
<reference evidence="6" key="1">
    <citation type="submission" date="2020-10" db="EMBL/GenBank/DDBJ databases">
        <authorList>
            <person name="Han B."/>
            <person name="Lu T."/>
            <person name="Zhao Q."/>
            <person name="Huang X."/>
            <person name="Zhao Y."/>
        </authorList>
    </citation>
    <scope>NUCLEOTIDE SEQUENCE</scope>
</reference>
<evidence type="ECO:0000256" key="2">
    <source>
        <dbReference type="ARBA" id="ARBA00023163"/>
    </source>
</evidence>
<name>A0A811P6H0_9POAL</name>
<dbReference type="GO" id="GO:0036297">
    <property type="term" value="P:interstrand cross-link repair"/>
    <property type="evidence" value="ECO:0007669"/>
    <property type="project" value="InterPro"/>
</dbReference>
<dbReference type="InterPro" id="IPR006447">
    <property type="entry name" value="Myb_dom_plants"/>
</dbReference>
<gene>
    <name evidence="6" type="ORF">NCGR_LOCUS27432</name>
</gene>
<dbReference type="OrthoDB" id="1930482at2759"/>
<evidence type="ECO:0000313" key="6">
    <source>
        <dbReference type="EMBL" id="CAD6241756.1"/>
    </source>
</evidence>
<dbReference type="InterPro" id="IPR009057">
    <property type="entry name" value="Homeodomain-like_sf"/>
</dbReference>
<dbReference type="NCBIfam" id="TIGR01557">
    <property type="entry name" value="myb_SHAQKYF"/>
    <property type="match status" value="1"/>
</dbReference>
<dbReference type="PANTHER" id="PTHR14449:SF2">
    <property type="entry name" value="FANCONI ANEMIA GROUP F PROTEIN"/>
    <property type="match status" value="1"/>
</dbReference>
<dbReference type="Proteomes" id="UP000604825">
    <property type="component" value="Unassembled WGS sequence"/>
</dbReference>
<proteinExistence type="predicted"/>
<dbReference type="GO" id="GO:0003677">
    <property type="term" value="F:DNA binding"/>
    <property type="evidence" value="ECO:0007669"/>
    <property type="project" value="InterPro"/>
</dbReference>
<dbReference type="Pfam" id="PF00249">
    <property type="entry name" value="Myb_DNA-binding"/>
    <property type="match status" value="1"/>
</dbReference>
<dbReference type="PANTHER" id="PTHR14449">
    <property type="entry name" value="FANCONI ANEMIA GROUP F PROTEIN FANCF"/>
    <property type="match status" value="1"/>
</dbReference>
<dbReference type="GO" id="GO:0043240">
    <property type="term" value="C:Fanconi anaemia nuclear complex"/>
    <property type="evidence" value="ECO:0007669"/>
    <property type="project" value="InterPro"/>
</dbReference>
<evidence type="ECO:0000259" key="5">
    <source>
        <dbReference type="Pfam" id="PF00249"/>
    </source>
</evidence>
<feature type="compositionally biased region" description="Polar residues" evidence="4">
    <location>
        <begin position="755"/>
        <end position="764"/>
    </location>
</feature>
<keyword evidence="2" id="KW-0804">Transcription</keyword>
<feature type="domain" description="Myb-like" evidence="5">
    <location>
        <begin position="700"/>
        <end position="746"/>
    </location>
</feature>
<keyword evidence="7" id="KW-1185">Reference proteome</keyword>
<comment type="caution">
    <text evidence="6">The sequence shown here is derived from an EMBL/GenBank/DDBJ whole genome shotgun (WGS) entry which is preliminary data.</text>
</comment>
<dbReference type="AlphaFoldDB" id="A0A811P6H0"/>
<feature type="region of interest" description="Disordered" evidence="4">
    <location>
        <begin position="747"/>
        <end position="775"/>
    </location>
</feature>
<keyword evidence="3" id="KW-0539">Nucleus</keyword>
<keyword evidence="1" id="KW-0805">Transcription regulation</keyword>
<dbReference type="Gene3D" id="1.10.10.60">
    <property type="entry name" value="Homeodomain-like"/>
    <property type="match status" value="1"/>
</dbReference>
<feature type="compositionally biased region" description="Acidic residues" evidence="4">
    <location>
        <begin position="766"/>
        <end position="775"/>
    </location>
</feature>
<dbReference type="InterPro" id="IPR035428">
    <property type="entry name" value="FANCF"/>
</dbReference>
<accession>A0A811P6H0</accession>
<dbReference type="InterPro" id="IPR001005">
    <property type="entry name" value="SANT/Myb"/>
</dbReference>